<feature type="transmembrane region" description="Helical" evidence="9">
    <location>
        <begin position="292"/>
        <end position="314"/>
    </location>
</feature>
<proteinExistence type="predicted"/>
<feature type="transmembrane region" description="Helical" evidence="9">
    <location>
        <begin position="141"/>
        <end position="162"/>
    </location>
</feature>
<dbReference type="RefSeq" id="WP_022862602.1">
    <property type="nucleotide sequence ID" value="NZ_ATVG01000003.1"/>
</dbReference>
<dbReference type="Pfam" id="PF03222">
    <property type="entry name" value="Trp_Tyr_perm"/>
    <property type="match status" value="1"/>
</dbReference>
<dbReference type="EMBL" id="CP063189">
    <property type="protein sequence ID" value="WCZ31969.1"/>
    <property type="molecule type" value="Genomic_DNA"/>
</dbReference>
<evidence type="ECO:0000256" key="2">
    <source>
        <dbReference type="ARBA" id="ARBA00022448"/>
    </source>
</evidence>
<dbReference type="Proteomes" id="UP001220064">
    <property type="component" value="Chromosome"/>
</dbReference>
<evidence type="ECO:0000313" key="11">
    <source>
        <dbReference type="Proteomes" id="UP001220064"/>
    </source>
</evidence>
<evidence type="ECO:0000256" key="4">
    <source>
        <dbReference type="ARBA" id="ARBA00022519"/>
    </source>
</evidence>
<keyword evidence="11" id="KW-1185">Reference proteome</keyword>
<sequence length="468" mass="50119">MSKSESAAEHSSALTDPATSAPGAASGTTTDAVPVSASGGASASTGAGVGADTDSATGTSKASGSTATWAITLFGTAVGAGVLFLPIDAGAFGFWPLLAGTLLIAPICFYSHRMYSRIVSASSVHGENLLERVTNIMGRPFGLALGFCYWMGSYPTVLIYAISATNTLDSFLSNQVGVDVPRNAIAIGSVLLLTGAYALGRRPMLWLANLMIYPLIATLFITSVYLIPRWDFSSFYHYADFGLWDFVKATFLILPVLMFSLSHDAALSQFSLDMQRAHGKNAEKQVTKTERYATVLLVVFVMFFVWSCVLALGADGMHDAEAQNIPVLSYFANVTNTPFMSVMTPVIALCAVCSSYFGFMLGSEESTQYLFKTAAPKTAERMGAKKLNWATYLFVIVTASAAAIINPSILDLISIVGGIFVATTVFISPMFVYQKHKDYAKYRHLPSNYFVFACGIALIITTLIDLFG</sequence>
<keyword evidence="7 9" id="KW-0472">Membrane</keyword>
<keyword evidence="5 9" id="KW-0812">Transmembrane</keyword>
<dbReference type="PANTHER" id="PTHR35334">
    <property type="entry name" value="SERINE TRANSPORTER"/>
    <property type="match status" value="1"/>
</dbReference>
<name>A0ABY7U5K2_9CORY</name>
<feature type="transmembrane region" description="Helical" evidence="9">
    <location>
        <begin position="339"/>
        <end position="362"/>
    </location>
</feature>
<feature type="transmembrane region" description="Helical" evidence="9">
    <location>
        <begin position="412"/>
        <end position="433"/>
    </location>
</feature>
<feature type="transmembrane region" description="Helical" evidence="9">
    <location>
        <begin position="247"/>
        <end position="272"/>
    </location>
</feature>
<evidence type="ECO:0000256" key="9">
    <source>
        <dbReference type="SAM" id="Phobius"/>
    </source>
</evidence>
<dbReference type="PANTHER" id="PTHR35334:SF5">
    <property type="entry name" value="INNER MEMBRANE TRANSPORT PROTEIN YHJV"/>
    <property type="match status" value="1"/>
</dbReference>
<feature type="transmembrane region" description="Helical" evidence="9">
    <location>
        <begin position="206"/>
        <end position="227"/>
    </location>
</feature>
<feature type="transmembrane region" description="Helical" evidence="9">
    <location>
        <begin position="387"/>
        <end position="406"/>
    </location>
</feature>
<keyword evidence="3" id="KW-1003">Cell membrane</keyword>
<keyword evidence="6 9" id="KW-1133">Transmembrane helix</keyword>
<feature type="region of interest" description="Disordered" evidence="8">
    <location>
        <begin position="1"/>
        <end position="62"/>
    </location>
</feature>
<feature type="transmembrane region" description="Helical" evidence="9">
    <location>
        <begin position="67"/>
        <end position="87"/>
    </location>
</feature>
<feature type="transmembrane region" description="Helical" evidence="9">
    <location>
        <begin position="445"/>
        <end position="464"/>
    </location>
</feature>
<gene>
    <name evidence="10" type="primary">sdaC1</name>
    <name evidence="10" type="ORF">CMASS_02550</name>
</gene>
<evidence type="ECO:0000256" key="5">
    <source>
        <dbReference type="ARBA" id="ARBA00022692"/>
    </source>
</evidence>
<evidence type="ECO:0000256" key="7">
    <source>
        <dbReference type="ARBA" id="ARBA00023136"/>
    </source>
</evidence>
<keyword evidence="2" id="KW-0813">Transport</keyword>
<evidence type="ECO:0000256" key="8">
    <source>
        <dbReference type="SAM" id="MobiDB-lite"/>
    </source>
</evidence>
<feature type="transmembrane region" description="Helical" evidence="9">
    <location>
        <begin position="182"/>
        <end position="199"/>
    </location>
</feature>
<reference evidence="10 11" key="1">
    <citation type="submission" date="2020-10" db="EMBL/GenBank/DDBJ databases">
        <title>Complete genome sequence of Corynebacterium massiliense DSM 45435, type strain of Corynebacterium massiliense.</title>
        <authorList>
            <person name="Busche T."/>
            <person name="Kalinowski J."/>
            <person name="Ruckert C."/>
        </authorList>
    </citation>
    <scope>NUCLEOTIDE SEQUENCE [LARGE SCALE GENOMIC DNA]</scope>
    <source>
        <strain evidence="10 11">DSM 45435</strain>
    </source>
</reference>
<evidence type="ECO:0000256" key="1">
    <source>
        <dbReference type="ARBA" id="ARBA00004429"/>
    </source>
</evidence>
<comment type="subcellular location">
    <subcellularLocation>
        <location evidence="1">Cell inner membrane</location>
        <topology evidence="1">Multi-pass membrane protein</topology>
    </subcellularLocation>
</comment>
<evidence type="ECO:0000256" key="6">
    <source>
        <dbReference type="ARBA" id="ARBA00022989"/>
    </source>
</evidence>
<evidence type="ECO:0000256" key="3">
    <source>
        <dbReference type="ARBA" id="ARBA00022475"/>
    </source>
</evidence>
<dbReference type="Gene3D" id="1.20.1740.10">
    <property type="entry name" value="Amino acid/polyamine transporter I"/>
    <property type="match status" value="1"/>
</dbReference>
<organism evidence="10 11">
    <name type="scientific">Corynebacterium massiliense DSM 45435</name>
    <dbReference type="NCBI Taxonomy" id="1121364"/>
    <lineage>
        <taxon>Bacteria</taxon>
        <taxon>Bacillati</taxon>
        <taxon>Actinomycetota</taxon>
        <taxon>Actinomycetes</taxon>
        <taxon>Mycobacteriales</taxon>
        <taxon>Corynebacteriaceae</taxon>
        <taxon>Corynebacterium</taxon>
    </lineage>
</organism>
<accession>A0ABY7U5K2</accession>
<feature type="transmembrane region" description="Helical" evidence="9">
    <location>
        <begin position="93"/>
        <end position="110"/>
    </location>
</feature>
<keyword evidence="4" id="KW-0997">Cell inner membrane</keyword>
<evidence type="ECO:0000313" key="10">
    <source>
        <dbReference type="EMBL" id="WCZ31969.1"/>
    </source>
</evidence>
<dbReference type="InterPro" id="IPR018227">
    <property type="entry name" value="Amino_acid_transport_2"/>
</dbReference>
<protein>
    <submittedName>
        <fullName evidence="10">Serine transporter</fullName>
    </submittedName>
</protein>